<evidence type="ECO:0000256" key="6">
    <source>
        <dbReference type="SAM" id="MobiDB-lite"/>
    </source>
</evidence>
<dbReference type="GO" id="GO:0004497">
    <property type="term" value="F:monooxygenase activity"/>
    <property type="evidence" value="ECO:0007669"/>
    <property type="project" value="UniProtKB-KW"/>
</dbReference>
<dbReference type="Gene3D" id="3.50.50.60">
    <property type="entry name" value="FAD/NAD(P)-binding domain"/>
    <property type="match status" value="1"/>
</dbReference>
<organism evidence="8 9">
    <name type="scientific">Oidiodendron maius (strain Zn)</name>
    <dbReference type="NCBI Taxonomy" id="913774"/>
    <lineage>
        <taxon>Eukaryota</taxon>
        <taxon>Fungi</taxon>
        <taxon>Dikarya</taxon>
        <taxon>Ascomycota</taxon>
        <taxon>Pezizomycotina</taxon>
        <taxon>Leotiomycetes</taxon>
        <taxon>Leotiomycetes incertae sedis</taxon>
        <taxon>Myxotrichaceae</taxon>
        <taxon>Oidiodendron</taxon>
    </lineage>
</organism>
<comment type="cofactor">
    <cofactor evidence="1">
        <name>FAD</name>
        <dbReference type="ChEBI" id="CHEBI:57692"/>
    </cofactor>
</comment>
<evidence type="ECO:0000256" key="3">
    <source>
        <dbReference type="ARBA" id="ARBA00022827"/>
    </source>
</evidence>
<dbReference type="PRINTS" id="PR00420">
    <property type="entry name" value="RNGMNOXGNASE"/>
</dbReference>
<evidence type="ECO:0000256" key="2">
    <source>
        <dbReference type="ARBA" id="ARBA00022630"/>
    </source>
</evidence>
<reference evidence="9" key="2">
    <citation type="submission" date="2015-01" db="EMBL/GenBank/DDBJ databases">
        <title>Evolutionary Origins and Diversification of the Mycorrhizal Mutualists.</title>
        <authorList>
            <consortium name="DOE Joint Genome Institute"/>
            <consortium name="Mycorrhizal Genomics Consortium"/>
            <person name="Kohler A."/>
            <person name="Kuo A."/>
            <person name="Nagy L.G."/>
            <person name="Floudas D."/>
            <person name="Copeland A."/>
            <person name="Barry K.W."/>
            <person name="Cichocki N."/>
            <person name="Veneault-Fourrey C."/>
            <person name="LaButti K."/>
            <person name="Lindquist E.A."/>
            <person name="Lipzen A."/>
            <person name="Lundell T."/>
            <person name="Morin E."/>
            <person name="Murat C."/>
            <person name="Riley R."/>
            <person name="Ohm R."/>
            <person name="Sun H."/>
            <person name="Tunlid A."/>
            <person name="Henrissat B."/>
            <person name="Grigoriev I.V."/>
            <person name="Hibbett D.S."/>
            <person name="Martin F."/>
        </authorList>
    </citation>
    <scope>NUCLEOTIDE SEQUENCE [LARGE SCALE GENOMIC DNA]</scope>
    <source>
        <strain evidence="9">Zn</strain>
    </source>
</reference>
<evidence type="ECO:0000313" key="8">
    <source>
        <dbReference type="EMBL" id="KIM96787.1"/>
    </source>
</evidence>
<name>A0A0C3D4D5_OIDMZ</name>
<dbReference type="InterPro" id="IPR036188">
    <property type="entry name" value="FAD/NAD-bd_sf"/>
</dbReference>
<gene>
    <name evidence="8" type="ORF">OIDMADRAFT_169581</name>
</gene>
<dbReference type="PANTHER" id="PTHR47178">
    <property type="entry name" value="MONOOXYGENASE, FAD-BINDING"/>
    <property type="match status" value="1"/>
</dbReference>
<proteinExistence type="predicted"/>
<evidence type="ECO:0000256" key="4">
    <source>
        <dbReference type="ARBA" id="ARBA00023002"/>
    </source>
</evidence>
<dbReference type="STRING" id="913774.A0A0C3D4D5"/>
<dbReference type="AlphaFoldDB" id="A0A0C3D4D5"/>
<accession>A0A0C3D4D5</accession>
<dbReference type="Pfam" id="PF01494">
    <property type="entry name" value="FAD_binding_3"/>
    <property type="match status" value="1"/>
</dbReference>
<evidence type="ECO:0000259" key="7">
    <source>
        <dbReference type="Pfam" id="PF01494"/>
    </source>
</evidence>
<reference evidence="8 9" key="1">
    <citation type="submission" date="2014-04" db="EMBL/GenBank/DDBJ databases">
        <authorList>
            <consortium name="DOE Joint Genome Institute"/>
            <person name="Kuo A."/>
            <person name="Martino E."/>
            <person name="Perotto S."/>
            <person name="Kohler A."/>
            <person name="Nagy L.G."/>
            <person name="Floudas D."/>
            <person name="Copeland A."/>
            <person name="Barry K.W."/>
            <person name="Cichocki N."/>
            <person name="Veneault-Fourrey C."/>
            <person name="LaButti K."/>
            <person name="Lindquist E.A."/>
            <person name="Lipzen A."/>
            <person name="Lundell T."/>
            <person name="Morin E."/>
            <person name="Murat C."/>
            <person name="Sun H."/>
            <person name="Tunlid A."/>
            <person name="Henrissat B."/>
            <person name="Grigoriev I.V."/>
            <person name="Hibbett D.S."/>
            <person name="Martin F."/>
            <person name="Nordberg H.P."/>
            <person name="Cantor M.N."/>
            <person name="Hua S.X."/>
        </authorList>
    </citation>
    <scope>NUCLEOTIDE SEQUENCE [LARGE SCALE GENOMIC DNA]</scope>
    <source>
        <strain evidence="8 9">Zn</strain>
    </source>
</reference>
<keyword evidence="3" id="KW-0274">FAD</keyword>
<keyword evidence="2" id="KW-0285">Flavoprotein</keyword>
<dbReference type="InterPro" id="IPR002938">
    <property type="entry name" value="FAD-bd"/>
</dbReference>
<dbReference type="InParanoid" id="A0A0C3D4D5"/>
<dbReference type="HOGENOM" id="CLU_009665_3_2_1"/>
<dbReference type="OrthoDB" id="47494at2759"/>
<evidence type="ECO:0000256" key="5">
    <source>
        <dbReference type="ARBA" id="ARBA00023033"/>
    </source>
</evidence>
<keyword evidence="5" id="KW-0503">Monooxygenase</keyword>
<evidence type="ECO:0000313" key="9">
    <source>
        <dbReference type="Proteomes" id="UP000054321"/>
    </source>
</evidence>
<feature type="region of interest" description="Disordered" evidence="6">
    <location>
        <begin position="78"/>
        <end position="98"/>
    </location>
</feature>
<keyword evidence="4" id="KW-0560">Oxidoreductase</keyword>
<evidence type="ECO:0000256" key="1">
    <source>
        <dbReference type="ARBA" id="ARBA00001974"/>
    </source>
</evidence>
<feature type="domain" description="FAD-binding" evidence="7">
    <location>
        <begin position="124"/>
        <end position="337"/>
    </location>
</feature>
<dbReference type="SUPFAM" id="SSF51905">
    <property type="entry name" value="FAD/NAD(P)-binding domain"/>
    <property type="match status" value="1"/>
</dbReference>
<dbReference type="Proteomes" id="UP000054321">
    <property type="component" value="Unassembled WGS sequence"/>
</dbReference>
<protein>
    <recommendedName>
        <fullName evidence="7">FAD-binding domain-containing protein</fullName>
    </recommendedName>
</protein>
<dbReference type="EMBL" id="KN832883">
    <property type="protein sequence ID" value="KIM96787.1"/>
    <property type="molecule type" value="Genomic_DNA"/>
</dbReference>
<dbReference type="GO" id="GO:0071949">
    <property type="term" value="F:FAD binding"/>
    <property type="evidence" value="ECO:0007669"/>
    <property type="project" value="InterPro"/>
</dbReference>
<dbReference type="PANTHER" id="PTHR47178:SF3">
    <property type="entry name" value="FAD-BINDING DOMAIN-CONTAINING PROTEIN"/>
    <property type="match status" value="1"/>
</dbReference>
<keyword evidence="9" id="KW-1185">Reference proteome</keyword>
<sequence>METKPDQTHDLHVLIAGAGSAGLLVAQVLKRLNIACTVFEQDASPYERPRDWNFGIYWAQSRLDECLSEDMRARVVDVQTDPSHRPSEDTVMPIYNGQTGEHMKDLPAPFSIRLHRRRWLEMLSDGVNIKFGKRLKSVTTEADIVTITFEDGTQAKGNLLIGAEGAHSPTREYLLGIQEAALLPSPVVASVSICKVSREAAQKLRALHSRYVITFHPKGIFTFMSKEWLWMMMQTWRSDADTGLIGRGKEPLKLEKWHEMGRDFGPPFKEIFETIEPSSTIWHNRLGYWPTKPWDSKGLVTLIGDAAHPMTFHRGQGLNYAITDTAELLQQLNGMTEHSGAELAAAVKRYEADLFPRGREGVIASNENTNAVHDWETMMESSLFKEGLQRAESSQTT</sequence>